<accession>A0AA85JD05</accession>
<organism evidence="4 5">
    <name type="scientific">Trichobilharzia regenti</name>
    <name type="common">Nasal bird schistosome</name>
    <dbReference type="NCBI Taxonomy" id="157069"/>
    <lineage>
        <taxon>Eukaryota</taxon>
        <taxon>Metazoa</taxon>
        <taxon>Spiralia</taxon>
        <taxon>Lophotrochozoa</taxon>
        <taxon>Platyhelminthes</taxon>
        <taxon>Trematoda</taxon>
        <taxon>Digenea</taxon>
        <taxon>Strigeidida</taxon>
        <taxon>Schistosomatoidea</taxon>
        <taxon>Schistosomatidae</taxon>
        <taxon>Trichobilharzia</taxon>
    </lineage>
</organism>
<protein>
    <recommendedName>
        <fullName evidence="3">Glycoside hydrolase 35 catalytic domain-containing protein</fullName>
    </recommendedName>
</protein>
<evidence type="ECO:0000256" key="2">
    <source>
        <dbReference type="SAM" id="Phobius"/>
    </source>
</evidence>
<evidence type="ECO:0000259" key="3">
    <source>
        <dbReference type="Pfam" id="PF01301"/>
    </source>
</evidence>
<sequence>MPIMIEKPETDLHIKIKLDILSYILRLVKTKYFVILWFLVILISLISAAMVAYVLYGFREHIYDSSQATRIVKINREHHTLMKDGRQFQYLSGSIHYFRVPLIYWSDRIEKAKSAGLDAIQL</sequence>
<dbReference type="AlphaFoldDB" id="A0AA85JD05"/>
<dbReference type="GO" id="GO:0004553">
    <property type="term" value="F:hydrolase activity, hydrolyzing O-glycosyl compounds"/>
    <property type="evidence" value="ECO:0007669"/>
    <property type="project" value="InterPro"/>
</dbReference>
<dbReference type="SUPFAM" id="SSF51445">
    <property type="entry name" value="(Trans)glycosidases"/>
    <property type="match status" value="1"/>
</dbReference>
<proteinExistence type="inferred from homology"/>
<keyword evidence="2" id="KW-0472">Membrane</keyword>
<comment type="similarity">
    <text evidence="1">Belongs to the glycosyl hydrolase 35 family.</text>
</comment>
<evidence type="ECO:0000256" key="1">
    <source>
        <dbReference type="ARBA" id="ARBA00009809"/>
    </source>
</evidence>
<name>A0AA85JD05_TRIRE</name>
<reference evidence="4" key="1">
    <citation type="submission" date="2022-06" db="EMBL/GenBank/DDBJ databases">
        <authorList>
            <person name="Berger JAMES D."/>
            <person name="Berger JAMES D."/>
        </authorList>
    </citation>
    <scope>NUCLEOTIDE SEQUENCE [LARGE SCALE GENOMIC DNA]</scope>
</reference>
<dbReference type="GO" id="GO:0005975">
    <property type="term" value="P:carbohydrate metabolic process"/>
    <property type="evidence" value="ECO:0007669"/>
    <property type="project" value="InterPro"/>
</dbReference>
<evidence type="ECO:0000313" key="5">
    <source>
        <dbReference type="WBParaSite" id="TREG1_140430.1"/>
    </source>
</evidence>
<dbReference type="InterPro" id="IPR001944">
    <property type="entry name" value="Glycoside_Hdrlase_35"/>
</dbReference>
<dbReference type="InterPro" id="IPR017853">
    <property type="entry name" value="GH"/>
</dbReference>
<dbReference type="Pfam" id="PF01301">
    <property type="entry name" value="Glyco_hydro_35"/>
    <property type="match status" value="1"/>
</dbReference>
<dbReference type="PRINTS" id="PR00742">
    <property type="entry name" value="GLHYDRLASE35"/>
</dbReference>
<dbReference type="InterPro" id="IPR031330">
    <property type="entry name" value="Gly_Hdrlase_35_cat"/>
</dbReference>
<keyword evidence="2" id="KW-0812">Transmembrane</keyword>
<dbReference type="Proteomes" id="UP000050795">
    <property type="component" value="Unassembled WGS sequence"/>
</dbReference>
<dbReference type="Gene3D" id="3.20.20.80">
    <property type="entry name" value="Glycosidases"/>
    <property type="match status" value="1"/>
</dbReference>
<keyword evidence="2" id="KW-1133">Transmembrane helix</keyword>
<feature type="domain" description="Glycoside hydrolase 35 catalytic" evidence="3">
    <location>
        <begin position="81"/>
        <end position="121"/>
    </location>
</feature>
<reference evidence="5" key="2">
    <citation type="submission" date="2023-11" db="UniProtKB">
        <authorList>
            <consortium name="WormBaseParasite"/>
        </authorList>
    </citation>
    <scope>IDENTIFICATION</scope>
</reference>
<keyword evidence="4" id="KW-1185">Reference proteome</keyword>
<evidence type="ECO:0000313" key="4">
    <source>
        <dbReference type="Proteomes" id="UP000050795"/>
    </source>
</evidence>
<feature type="transmembrane region" description="Helical" evidence="2">
    <location>
        <begin position="32"/>
        <end position="56"/>
    </location>
</feature>
<dbReference type="WBParaSite" id="TREG1_140430.1">
    <property type="protein sequence ID" value="TREG1_140430.1"/>
    <property type="gene ID" value="TREG1_140430"/>
</dbReference>
<dbReference type="PANTHER" id="PTHR23421">
    <property type="entry name" value="BETA-GALACTOSIDASE RELATED"/>
    <property type="match status" value="1"/>
</dbReference>